<organism evidence="1 2">
    <name type="scientific">Gigaspora margarita</name>
    <dbReference type="NCBI Taxonomy" id="4874"/>
    <lineage>
        <taxon>Eukaryota</taxon>
        <taxon>Fungi</taxon>
        <taxon>Fungi incertae sedis</taxon>
        <taxon>Mucoromycota</taxon>
        <taxon>Glomeromycotina</taxon>
        <taxon>Glomeromycetes</taxon>
        <taxon>Diversisporales</taxon>
        <taxon>Gigasporaceae</taxon>
        <taxon>Gigaspora</taxon>
    </lineage>
</organism>
<gene>
    <name evidence="1" type="ORF">GMARGA_LOCUS30925</name>
</gene>
<proteinExistence type="predicted"/>
<dbReference type="Proteomes" id="UP000789901">
    <property type="component" value="Unassembled WGS sequence"/>
</dbReference>
<name>A0ABN7WH91_GIGMA</name>
<comment type="caution">
    <text evidence="1">The sequence shown here is derived from an EMBL/GenBank/DDBJ whole genome shotgun (WGS) entry which is preliminary data.</text>
</comment>
<accession>A0ABN7WH91</accession>
<evidence type="ECO:0000313" key="1">
    <source>
        <dbReference type="EMBL" id="CAG8832140.1"/>
    </source>
</evidence>
<reference evidence="1 2" key="1">
    <citation type="submission" date="2021-06" db="EMBL/GenBank/DDBJ databases">
        <authorList>
            <person name="Kallberg Y."/>
            <person name="Tangrot J."/>
            <person name="Rosling A."/>
        </authorList>
    </citation>
    <scope>NUCLEOTIDE SEQUENCE [LARGE SCALE GENOMIC DNA]</scope>
    <source>
        <strain evidence="1 2">120-4 pot B 10/14</strain>
    </source>
</reference>
<evidence type="ECO:0000313" key="2">
    <source>
        <dbReference type="Proteomes" id="UP000789901"/>
    </source>
</evidence>
<keyword evidence="2" id="KW-1185">Reference proteome</keyword>
<dbReference type="EMBL" id="CAJVQB010044785">
    <property type="protein sequence ID" value="CAG8832140.1"/>
    <property type="molecule type" value="Genomic_DNA"/>
</dbReference>
<feature type="non-terminal residue" evidence="1">
    <location>
        <position position="1"/>
    </location>
</feature>
<protein>
    <submittedName>
        <fullName evidence="1">35825_t:CDS:1</fullName>
    </submittedName>
</protein>
<sequence>TIEKNIEVLKINLNTYPEHCQYPLFNMIPLDYWIVNELHFMLQITKWL</sequence>